<dbReference type="InterPro" id="IPR043519">
    <property type="entry name" value="NT_sf"/>
</dbReference>
<dbReference type="Gene3D" id="1.10.3090.10">
    <property type="entry name" value="cca-adding enzyme, domain 2"/>
    <property type="match status" value="1"/>
</dbReference>
<dbReference type="GO" id="GO:0000166">
    <property type="term" value="F:nucleotide binding"/>
    <property type="evidence" value="ECO:0007669"/>
    <property type="project" value="UniProtKB-KW"/>
</dbReference>
<dbReference type="Pfam" id="PF12627">
    <property type="entry name" value="PolyA_pol_RNAbd"/>
    <property type="match status" value="1"/>
</dbReference>
<evidence type="ECO:0000256" key="9">
    <source>
        <dbReference type="RuleBase" id="RU003953"/>
    </source>
</evidence>
<dbReference type="CDD" id="cd05398">
    <property type="entry name" value="NT_ClassII-CCAase"/>
    <property type="match status" value="1"/>
</dbReference>
<feature type="domain" description="Poly A polymerase head" evidence="10">
    <location>
        <begin position="23"/>
        <end position="143"/>
    </location>
</feature>
<name>A0A9D2NA89_9FIRM</name>
<keyword evidence="2 9" id="KW-0808">Transferase</keyword>
<reference evidence="13" key="1">
    <citation type="journal article" date="2021" name="PeerJ">
        <title>Extensive microbial diversity within the chicken gut microbiome revealed by metagenomics and culture.</title>
        <authorList>
            <person name="Gilroy R."/>
            <person name="Ravi A."/>
            <person name="Getino M."/>
            <person name="Pursley I."/>
            <person name="Horton D.L."/>
            <person name="Alikhan N.F."/>
            <person name="Baker D."/>
            <person name="Gharbi K."/>
            <person name="Hall N."/>
            <person name="Watson M."/>
            <person name="Adriaenssens E.M."/>
            <person name="Foster-Nyarko E."/>
            <person name="Jarju S."/>
            <person name="Secka A."/>
            <person name="Antonio M."/>
            <person name="Oren A."/>
            <person name="Chaudhuri R.R."/>
            <person name="La Ragione R."/>
            <person name="Hildebrand F."/>
            <person name="Pallen M.J."/>
        </authorList>
    </citation>
    <scope>NUCLEOTIDE SEQUENCE</scope>
    <source>
        <strain evidence="13">CHK185-5351</strain>
    </source>
</reference>
<feature type="domain" description="CCA-adding enzyme C-terminal" evidence="12">
    <location>
        <begin position="298"/>
        <end position="438"/>
    </location>
</feature>
<proteinExistence type="inferred from homology"/>
<dbReference type="InterPro" id="IPR002646">
    <property type="entry name" value="PolA_pol_head_dom"/>
</dbReference>
<keyword evidence="5" id="KW-0479">Metal-binding</keyword>
<comment type="cofactor">
    <cofactor evidence="1">
        <name>Mg(2+)</name>
        <dbReference type="ChEBI" id="CHEBI:18420"/>
    </cofactor>
</comment>
<evidence type="ECO:0000256" key="8">
    <source>
        <dbReference type="ARBA" id="ARBA00022884"/>
    </source>
</evidence>
<dbReference type="AlphaFoldDB" id="A0A9D2NA89"/>
<keyword evidence="8 9" id="KW-0694">RNA-binding</keyword>
<keyword evidence="3" id="KW-0819">tRNA processing</keyword>
<dbReference type="NCBIfam" id="TIGR00277">
    <property type="entry name" value="HDIG"/>
    <property type="match status" value="1"/>
</dbReference>
<evidence type="ECO:0000256" key="6">
    <source>
        <dbReference type="ARBA" id="ARBA00022741"/>
    </source>
</evidence>
<gene>
    <name evidence="13" type="ORF">H9705_03910</name>
</gene>
<keyword evidence="6" id="KW-0547">Nucleotide-binding</keyword>
<dbReference type="PANTHER" id="PTHR46173:SF1">
    <property type="entry name" value="CCA TRNA NUCLEOTIDYLTRANSFERASE 1, MITOCHONDRIAL"/>
    <property type="match status" value="1"/>
</dbReference>
<dbReference type="EC" id="2.7.7.72" evidence="13"/>
<dbReference type="NCBIfam" id="NF009814">
    <property type="entry name" value="PRK13299.1"/>
    <property type="match status" value="1"/>
</dbReference>
<dbReference type="GO" id="GO:0046872">
    <property type="term" value="F:metal ion binding"/>
    <property type="evidence" value="ECO:0007669"/>
    <property type="project" value="UniProtKB-KW"/>
</dbReference>
<evidence type="ECO:0000259" key="12">
    <source>
        <dbReference type="Pfam" id="PF13735"/>
    </source>
</evidence>
<dbReference type="PANTHER" id="PTHR46173">
    <property type="entry name" value="CCA TRNA NUCLEOTIDYLTRANSFERASE 1, MITOCHONDRIAL"/>
    <property type="match status" value="1"/>
</dbReference>
<dbReference type="EMBL" id="DWWU01000016">
    <property type="protein sequence ID" value="HJC14964.1"/>
    <property type="molecule type" value="Genomic_DNA"/>
</dbReference>
<dbReference type="InterPro" id="IPR032828">
    <property type="entry name" value="PolyA_RNA-bd"/>
</dbReference>
<evidence type="ECO:0000313" key="14">
    <source>
        <dbReference type="Proteomes" id="UP000823849"/>
    </source>
</evidence>
<reference evidence="13" key="2">
    <citation type="submission" date="2021-04" db="EMBL/GenBank/DDBJ databases">
        <authorList>
            <person name="Gilroy R."/>
        </authorList>
    </citation>
    <scope>NUCLEOTIDE SEQUENCE</scope>
    <source>
        <strain evidence="13">CHK185-5351</strain>
    </source>
</reference>
<dbReference type="Gene3D" id="3.30.460.10">
    <property type="entry name" value="Beta Polymerase, domain 2"/>
    <property type="match status" value="1"/>
</dbReference>
<dbReference type="InterPro" id="IPR006675">
    <property type="entry name" value="HDIG_dom"/>
</dbReference>
<dbReference type="Pfam" id="PF01743">
    <property type="entry name" value="PolyA_pol"/>
    <property type="match status" value="1"/>
</dbReference>
<dbReference type="GO" id="GO:0008033">
    <property type="term" value="P:tRNA processing"/>
    <property type="evidence" value="ECO:0007669"/>
    <property type="project" value="UniProtKB-KW"/>
</dbReference>
<comment type="similarity">
    <text evidence="9">Belongs to the tRNA nucleotidyltransferase/poly(A) polymerase family.</text>
</comment>
<evidence type="ECO:0000256" key="4">
    <source>
        <dbReference type="ARBA" id="ARBA00022695"/>
    </source>
</evidence>
<keyword evidence="7" id="KW-0460">Magnesium</keyword>
<evidence type="ECO:0000256" key="3">
    <source>
        <dbReference type="ARBA" id="ARBA00022694"/>
    </source>
</evidence>
<dbReference type="GO" id="GO:0000049">
    <property type="term" value="F:tRNA binding"/>
    <property type="evidence" value="ECO:0007669"/>
    <property type="project" value="TreeGrafter"/>
</dbReference>
<dbReference type="GO" id="GO:0004810">
    <property type="term" value="F:CCA tRNA nucleotidyltransferase activity"/>
    <property type="evidence" value="ECO:0007669"/>
    <property type="project" value="UniProtKB-EC"/>
</dbReference>
<protein>
    <submittedName>
        <fullName evidence="13">CCA tRNA nucleotidyltransferase</fullName>
        <ecNumber evidence="13">2.7.7.72</ecNumber>
    </submittedName>
</protein>
<feature type="domain" description="tRNA nucleotidyltransferase/poly(A) polymerase RNA and SrmB- binding" evidence="11">
    <location>
        <begin position="170"/>
        <end position="229"/>
    </location>
</feature>
<dbReference type="InterPro" id="IPR050264">
    <property type="entry name" value="Bact_CCA-adding_enz_type3_sf"/>
</dbReference>
<sequence>MKIKLPASVKMVIDSLQARGYEAYAVGGCVRDSILGRTPDDWDITTSATPYEVKKIFQKTVDTGLKHGTVTVLAGSRAHEVTTYRIDGEYEDSRHPKQVEFTRNLDEDLKRRDFTINAMAYNDQSGLVDLYGGIDDLQKKRIRCVGNPEERFGEDALRILRAFRFSAQLGFQIEEETRTAARKLAPSLRQISAERIAVELTKLLVSDRPEYLRNAWEAGITEIVLPEFDLLMKTPQNNPHHRFSVGGHTLESLRYVPADRVLRWTMLLHDMGKPKCRTTDEEGVDHFKGHGRAGVELAKEILRRLKFDNDTIRKVTVLIQWHDCRMNAEEKAVRRIMSRITPELFRLLMDVQYADAMAQSEYRRKEKLERIEKVRRVSRKILEENQCLSLKDLKLKGQDVVDLGASPGPVIGEVLKAALYEVLEEPSRNDPEILKKFARGYLERI</sequence>
<dbReference type="Pfam" id="PF13735">
    <property type="entry name" value="tRNA_NucTran2_2"/>
    <property type="match status" value="1"/>
</dbReference>
<dbReference type="SUPFAM" id="SSF81891">
    <property type="entry name" value="Poly A polymerase C-terminal region-like"/>
    <property type="match status" value="1"/>
</dbReference>
<dbReference type="InterPro" id="IPR032810">
    <property type="entry name" value="CCA-adding_enz_C"/>
</dbReference>
<evidence type="ECO:0000313" key="13">
    <source>
        <dbReference type="EMBL" id="HJC14964.1"/>
    </source>
</evidence>
<evidence type="ECO:0000256" key="2">
    <source>
        <dbReference type="ARBA" id="ARBA00022679"/>
    </source>
</evidence>
<evidence type="ECO:0000256" key="7">
    <source>
        <dbReference type="ARBA" id="ARBA00022842"/>
    </source>
</evidence>
<evidence type="ECO:0000256" key="5">
    <source>
        <dbReference type="ARBA" id="ARBA00022723"/>
    </source>
</evidence>
<dbReference type="Proteomes" id="UP000823849">
    <property type="component" value="Unassembled WGS sequence"/>
</dbReference>
<evidence type="ECO:0000256" key="1">
    <source>
        <dbReference type="ARBA" id="ARBA00001946"/>
    </source>
</evidence>
<keyword evidence="4 13" id="KW-0548">Nucleotidyltransferase</keyword>
<accession>A0A9D2NA89</accession>
<comment type="caution">
    <text evidence="13">The sequence shown here is derived from an EMBL/GenBank/DDBJ whole genome shotgun (WGS) entry which is preliminary data.</text>
</comment>
<evidence type="ECO:0000259" key="11">
    <source>
        <dbReference type="Pfam" id="PF12627"/>
    </source>
</evidence>
<dbReference type="Gene3D" id="1.10.246.80">
    <property type="match status" value="1"/>
</dbReference>
<evidence type="ECO:0000259" key="10">
    <source>
        <dbReference type="Pfam" id="PF01743"/>
    </source>
</evidence>
<organism evidence="13 14">
    <name type="scientific">Candidatus Fusicatenibacter intestinigallinarum</name>
    <dbReference type="NCBI Taxonomy" id="2838598"/>
    <lineage>
        <taxon>Bacteria</taxon>
        <taxon>Bacillati</taxon>
        <taxon>Bacillota</taxon>
        <taxon>Clostridia</taxon>
        <taxon>Lachnospirales</taxon>
        <taxon>Lachnospiraceae</taxon>
        <taxon>Fusicatenibacter</taxon>
    </lineage>
</organism>
<dbReference type="SUPFAM" id="SSF81301">
    <property type="entry name" value="Nucleotidyltransferase"/>
    <property type="match status" value="1"/>
</dbReference>